<organism evidence="3 4">
    <name type="scientific">Sphaerisporangium rubeum</name>
    <dbReference type="NCBI Taxonomy" id="321317"/>
    <lineage>
        <taxon>Bacteria</taxon>
        <taxon>Bacillati</taxon>
        <taxon>Actinomycetota</taxon>
        <taxon>Actinomycetes</taxon>
        <taxon>Streptosporangiales</taxon>
        <taxon>Streptosporangiaceae</taxon>
        <taxon>Sphaerisporangium</taxon>
    </lineage>
</organism>
<comment type="caution">
    <text evidence="3">The sequence shown here is derived from an EMBL/GenBank/DDBJ whole genome shotgun (WGS) entry which is preliminary data.</text>
</comment>
<accession>A0A7X0IB00</accession>
<gene>
    <name evidence="3" type="ORF">BJ992_001315</name>
</gene>
<sequence>MGSYSLDDVRAARARGASWWTAHLVDPVAGRLALLAGNHTRVAPAGLTRASPLLGLGAAACFATGRFAAGALLFHLSVAAVRAAGVLAGLRGTVPPAGRWQDHMRDRVRVVCCACGLAYGLYAATGRPVYVLLGVVVAVLDLVRHVDTPRLRPPRRPAEPGLADAPDDRPPSRPTARPEFVSPFGPMIQMTEPRAAAGPARAAPGLSHAPPEHPAAPPPVLAWRSHGPLGPRVGDGEFHAAVFVLAPLAGPGASLVVAAVACASLVLGEIVLIHRTRRVSRAVAARAGGPAPASAAGPRLRTDPFRTEVEFR</sequence>
<dbReference type="EMBL" id="JACHIU010000001">
    <property type="protein sequence ID" value="MBB6471884.1"/>
    <property type="molecule type" value="Genomic_DNA"/>
</dbReference>
<feature type="region of interest" description="Disordered" evidence="1">
    <location>
        <begin position="149"/>
        <end position="216"/>
    </location>
</feature>
<evidence type="ECO:0000256" key="2">
    <source>
        <dbReference type="SAM" id="Phobius"/>
    </source>
</evidence>
<evidence type="ECO:0000256" key="1">
    <source>
        <dbReference type="SAM" id="MobiDB-lite"/>
    </source>
</evidence>
<feature type="compositionally biased region" description="Low complexity" evidence="1">
    <location>
        <begin position="193"/>
        <end position="209"/>
    </location>
</feature>
<reference evidence="3 4" key="1">
    <citation type="submission" date="2020-08" db="EMBL/GenBank/DDBJ databases">
        <title>Sequencing the genomes of 1000 actinobacteria strains.</title>
        <authorList>
            <person name="Klenk H.-P."/>
        </authorList>
    </citation>
    <scope>NUCLEOTIDE SEQUENCE [LARGE SCALE GENOMIC DNA]</scope>
    <source>
        <strain evidence="3 4">DSM 44936</strain>
    </source>
</reference>
<proteinExistence type="predicted"/>
<feature type="transmembrane region" description="Helical" evidence="2">
    <location>
        <begin position="252"/>
        <end position="273"/>
    </location>
</feature>
<dbReference type="Gene3D" id="1.20.120.1760">
    <property type="match status" value="1"/>
</dbReference>
<dbReference type="RefSeq" id="WP_184979035.1">
    <property type="nucleotide sequence ID" value="NZ_BAAALO010000042.1"/>
</dbReference>
<keyword evidence="2" id="KW-1133">Transmembrane helix</keyword>
<dbReference type="InterPro" id="IPR043130">
    <property type="entry name" value="CDP-OH_PTrfase_TM_dom"/>
</dbReference>
<name>A0A7X0IB00_9ACTN</name>
<protein>
    <submittedName>
        <fullName evidence="3">Uncharacterized protein</fullName>
    </submittedName>
</protein>
<dbReference type="AlphaFoldDB" id="A0A7X0IB00"/>
<keyword evidence="2" id="KW-0812">Transmembrane</keyword>
<keyword evidence="2" id="KW-0472">Membrane</keyword>
<evidence type="ECO:0000313" key="4">
    <source>
        <dbReference type="Proteomes" id="UP000555564"/>
    </source>
</evidence>
<keyword evidence="4" id="KW-1185">Reference proteome</keyword>
<evidence type="ECO:0000313" key="3">
    <source>
        <dbReference type="EMBL" id="MBB6471884.1"/>
    </source>
</evidence>
<dbReference type="Proteomes" id="UP000555564">
    <property type="component" value="Unassembled WGS sequence"/>
</dbReference>